<accession>A0A2R3P7L9</accession>
<evidence type="ECO:0000313" key="2">
    <source>
        <dbReference type="Proteomes" id="UP000239216"/>
    </source>
</evidence>
<proteinExistence type="predicted"/>
<sequence length="277" mass="34029">MSAKKKKLPSGFSYSQFWITENLKFKLNFFLKSNYLKEEKDYYYIFKKEIYMDFILTFNCKPPKWLIHDEQELKLDEKSGKFCSWYKIFKEDYKIIVNEIESKFGVNNFVEIYQNKLKEMNIPNSLFDSNNNLKKYYLDISEWISWLSIFNYVSTELKIKKIKFSTKNYKIYKKDFKNFEKFSDYEFFEKIDTFSEIKIKNFLNNVKHLRDYFSHFWNFKFKEDDFIEYKTIKFYTKLNLLAILIEINDERDFYILHLVNFTDIINAVESKTNSIIN</sequence>
<reference evidence="1 2" key="1">
    <citation type="submission" date="2017-07" db="EMBL/GenBank/DDBJ databases">
        <title>Comparative genomic analysis of Mesoplasma florum.</title>
        <authorList>
            <person name="Baby V."/>
            <person name="Lachance J.-C."/>
            <person name="Gagnon J."/>
            <person name="Lucier J.-F."/>
            <person name="Matteau D."/>
            <person name="Knight T.F."/>
            <person name="Rodrigue S."/>
        </authorList>
    </citation>
    <scope>NUCLEOTIDE SEQUENCE [LARGE SCALE GENOMIC DNA]</scope>
    <source>
        <strain evidence="1 2">CnuA-2</strain>
    </source>
</reference>
<dbReference type="AlphaFoldDB" id="A0A2R3P7L9"/>
<name>A0A2R3P7L9_MESFO</name>
<gene>
    <name evidence="1" type="ORF">CG003_02295</name>
</gene>
<evidence type="ECO:0000313" key="1">
    <source>
        <dbReference type="EMBL" id="AVN64482.1"/>
    </source>
</evidence>
<organism evidence="1 2">
    <name type="scientific">Mesoplasma florum</name>
    <name type="common">Acholeplasma florum</name>
    <dbReference type="NCBI Taxonomy" id="2151"/>
    <lineage>
        <taxon>Bacteria</taxon>
        <taxon>Bacillati</taxon>
        <taxon>Mycoplasmatota</taxon>
        <taxon>Mollicutes</taxon>
        <taxon>Entomoplasmatales</taxon>
        <taxon>Entomoplasmataceae</taxon>
        <taxon>Mesoplasma</taxon>
    </lineage>
</organism>
<dbReference type="EMBL" id="CP022513">
    <property type="protein sequence ID" value="AVN64482.1"/>
    <property type="molecule type" value="Genomic_DNA"/>
</dbReference>
<dbReference type="Proteomes" id="UP000239216">
    <property type="component" value="Chromosome"/>
</dbReference>
<protein>
    <submittedName>
        <fullName evidence="1">Uncharacterized protein</fullName>
    </submittedName>
</protein>
<dbReference type="RefSeq" id="WP_029512002.1">
    <property type="nucleotide sequence ID" value="NZ_CP022513.1"/>
</dbReference>